<feature type="region of interest" description="Disordered" evidence="1">
    <location>
        <begin position="79"/>
        <end position="119"/>
    </location>
</feature>
<dbReference type="EMBL" id="CALNXJ010000010">
    <property type="protein sequence ID" value="CAH3106450.1"/>
    <property type="molecule type" value="Genomic_DNA"/>
</dbReference>
<feature type="region of interest" description="Disordered" evidence="1">
    <location>
        <begin position="1"/>
        <end position="43"/>
    </location>
</feature>
<evidence type="ECO:0008006" key="4">
    <source>
        <dbReference type="Google" id="ProtNLM"/>
    </source>
</evidence>
<protein>
    <recommendedName>
        <fullName evidence="4">RPEL repeat protein</fullName>
    </recommendedName>
</protein>
<feature type="compositionally biased region" description="Polar residues" evidence="1">
    <location>
        <begin position="91"/>
        <end position="102"/>
    </location>
</feature>
<dbReference type="Proteomes" id="UP001159428">
    <property type="component" value="Unassembled WGS sequence"/>
</dbReference>
<keyword evidence="3" id="KW-1185">Reference proteome</keyword>
<name>A0AAU9W9A4_9CNID</name>
<proteinExistence type="predicted"/>
<organism evidence="2 3">
    <name type="scientific">Pocillopora meandrina</name>
    <dbReference type="NCBI Taxonomy" id="46732"/>
    <lineage>
        <taxon>Eukaryota</taxon>
        <taxon>Metazoa</taxon>
        <taxon>Cnidaria</taxon>
        <taxon>Anthozoa</taxon>
        <taxon>Hexacorallia</taxon>
        <taxon>Scleractinia</taxon>
        <taxon>Astrocoeniina</taxon>
        <taxon>Pocilloporidae</taxon>
        <taxon>Pocillopora</taxon>
    </lineage>
</organism>
<gene>
    <name evidence="2" type="ORF">PMEA_00001548</name>
</gene>
<accession>A0AAU9W9A4</accession>
<comment type="caution">
    <text evidence="2">The sequence shown here is derived from an EMBL/GenBank/DDBJ whole genome shotgun (WGS) entry which is preliminary data.</text>
</comment>
<reference evidence="2 3" key="1">
    <citation type="submission" date="2022-05" db="EMBL/GenBank/DDBJ databases">
        <authorList>
            <consortium name="Genoscope - CEA"/>
            <person name="William W."/>
        </authorList>
    </citation>
    <scope>NUCLEOTIDE SEQUENCE [LARGE SCALE GENOMIC DNA]</scope>
</reference>
<evidence type="ECO:0000313" key="3">
    <source>
        <dbReference type="Proteomes" id="UP001159428"/>
    </source>
</evidence>
<feature type="compositionally biased region" description="Polar residues" evidence="1">
    <location>
        <begin position="110"/>
        <end position="119"/>
    </location>
</feature>
<evidence type="ECO:0000313" key="2">
    <source>
        <dbReference type="EMBL" id="CAH3106450.1"/>
    </source>
</evidence>
<evidence type="ECO:0000256" key="1">
    <source>
        <dbReference type="SAM" id="MobiDB-lite"/>
    </source>
</evidence>
<sequence>MTSVSDSTTHRSKKKLPNIPPQELALHGNGGSLEGVGKPHDLPPEVQAQFIRHVHKRSRSLTGLDTIEFEKKLLAEAEKENVEPKPLLEQSLATPKQEQLIGNQDERTTFAHSLPSTPG</sequence>
<dbReference type="AlphaFoldDB" id="A0AAU9W9A4"/>